<evidence type="ECO:0000256" key="2">
    <source>
        <dbReference type="ARBA" id="ARBA00022670"/>
    </source>
</evidence>
<organism evidence="5 6">
    <name type="scientific">Tetraparma gracilis</name>
    <dbReference type="NCBI Taxonomy" id="2962635"/>
    <lineage>
        <taxon>Eukaryota</taxon>
        <taxon>Sar</taxon>
        <taxon>Stramenopiles</taxon>
        <taxon>Ochrophyta</taxon>
        <taxon>Bolidophyceae</taxon>
        <taxon>Parmales</taxon>
        <taxon>Triparmaceae</taxon>
        <taxon>Tetraparma</taxon>
    </lineage>
</organism>
<feature type="domain" description="Ubiquitin-like protease family profile" evidence="4">
    <location>
        <begin position="14"/>
        <end position="75"/>
    </location>
</feature>
<dbReference type="InterPro" id="IPR038765">
    <property type="entry name" value="Papain-like_cys_pep_sf"/>
</dbReference>
<accession>A0ABQ6N464</accession>
<gene>
    <name evidence="5" type="ORF">TeGR_g4556</name>
</gene>
<feature type="non-terminal residue" evidence="5">
    <location>
        <position position="1"/>
    </location>
</feature>
<dbReference type="InterPro" id="IPR003653">
    <property type="entry name" value="Peptidase_C48_C"/>
</dbReference>
<dbReference type="Gene3D" id="3.40.395.10">
    <property type="entry name" value="Adenoviral Proteinase, Chain A"/>
    <property type="match status" value="1"/>
</dbReference>
<reference evidence="5 6" key="1">
    <citation type="journal article" date="2023" name="Commun. Biol.">
        <title>Genome analysis of Parmales, the sister group of diatoms, reveals the evolutionary specialization of diatoms from phago-mixotrophs to photoautotrophs.</title>
        <authorList>
            <person name="Ban H."/>
            <person name="Sato S."/>
            <person name="Yoshikawa S."/>
            <person name="Yamada K."/>
            <person name="Nakamura Y."/>
            <person name="Ichinomiya M."/>
            <person name="Sato N."/>
            <person name="Blanc-Mathieu R."/>
            <person name="Endo H."/>
            <person name="Kuwata A."/>
            <person name="Ogata H."/>
        </authorList>
    </citation>
    <scope>NUCLEOTIDE SEQUENCE [LARGE SCALE GENOMIC DNA]</scope>
</reference>
<comment type="caution">
    <text evidence="5">The sequence shown here is derived from an EMBL/GenBank/DDBJ whole genome shotgun (WGS) entry which is preliminary data.</text>
</comment>
<dbReference type="SUPFAM" id="SSF54001">
    <property type="entry name" value="Cysteine proteinases"/>
    <property type="match status" value="1"/>
</dbReference>
<comment type="similarity">
    <text evidence="1">Belongs to the peptidase C48 family.</text>
</comment>
<dbReference type="Pfam" id="PF02902">
    <property type="entry name" value="Peptidase_C48"/>
    <property type="match status" value="1"/>
</dbReference>
<keyword evidence="3" id="KW-0378">Hydrolase</keyword>
<evidence type="ECO:0000256" key="1">
    <source>
        <dbReference type="ARBA" id="ARBA00005234"/>
    </source>
</evidence>
<evidence type="ECO:0000259" key="4">
    <source>
        <dbReference type="Pfam" id="PF02902"/>
    </source>
</evidence>
<evidence type="ECO:0000256" key="3">
    <source>
        <dbReference type="ARBA" id="ARBA00022801"/>
    </source>
</evidence>
<dbReference type="Proteomes" id="UP001165060">
    <property type="component" value="Unassembled WGS sequence"/>
</dbReference>
<evidence type="ECO:0000313" key="5">
    <source>
        <dbReference type="EMBL" id="GMI39178.1"/>
    </source>
</evidence>
<protein>
    <recommendedName>
        <fullName evidence="4">Ubiquitin-like protease family profile domain-containing protein</fullName>
    </recommendedName>
</protein>
<sequence>YLKDEHAAKDHAGTFDENEWVLEDTDTSVTPQQQNGYDCGVFTCTCADFLSVGLPLDYSQRDIKEQRKRMVWKIMGVSLDA</sequence>
<keyword evidence="6" id="KW-1185">Reference proteome</keyword>
<proteinExistence type="inferred from homology"/>
<keyword evidence="2" id="KW-0645">Protease</keyword>
<dbReference type="EMBL" id="BRYB01003590">
    <property type="protein sequence ID" value="GMI39178.1"/>
    <property type="molecule type" value="Genomic_DNA"/>
</dbReference>
<name>A0ABQ6N464_9STRA</name>
<evidence type="ECO:0000313" key="6">
    <source>
        <dbReference type="Proteomes" id="UP001165060"/>
    </source>
</evidence>